<keyword evidence="5 6" id="KW-0946">Virion</keyword>
<comment type="function">
    <text evidence="6">Self-assembles to form an icosahedral capsid.</text>
</comment>
<feature type="compositionally biased region" description="Basic residues" evidence="7">
    <location>
        <begin position="474"/>
        <end position="486"/>
    </location>
</feature>
<dbReference type="InterPro" id="IPR004219">
    <property type="entry name" value="TTvirus_Unk"/>
</dbReference>
<evidence type="ECO:0000256" key="2">
    <source>
        <dbReference type="ARBA" id="ARBA00006131"/>
    </source>
</evidence>
<evidence type="ECO:0000256" key="5">
    <source>
        <dbReference type="ARBA" id="ARBA00022844"/>
    </source>
</evidence>
<feature type="region of interest" description="Disordered" evidence="7">
    <location>
        <begin position="457"/>
        <end position="514"/>
    </location>
</feature>
<accession>A0A2H4R0K6</accession>
<evidence type="ECO:0000313" key="8">
    <source>
        <dbReference type="EMBL" id="ATY37439.1"/>
    </source>
</evidence>
<protein>
    <recommendedName>
        <fullName evidence="6">Capsid protein</fullName>
    </recommendedName>
</protein>
<dbReference type="GO" id="GO:0039615">
    <property type="term" value="C:T=1 icosahedral viral capsid"/>
    <property type="evidence" value="ECO:0007669"/>
    <property type="project" value="UniProtKB-UniRule"/>
</dbReference>
<keyword evidence="4 6" id="KW-0167">Capsid protein</keyword>
<sequence>MVFPYYRRWRLAPRPTYRKRRYYRRRPWYRSIRRRYARRTWRRPRWLRVRRRRRRLHPITIRQQKPRYTRPCVIEGIMPILWLSEMRQSVVDNWAPIGPTLMNWTGAGTTVDTMNLADMYSDWSKHLATWSSSNQGLPLGMYLGTKVRLFSNPEVDWMFAFDTTDVTQEQAPLTKNHPLHMFNKRERIVVWSQKTKGGKARTKKAWLPPPTELNKQWFRAKDLAQKLLFKYRASTFNPAETWSTRRTWGIIFDCWGAKGMNEWEPAKLTYFSTIDEGQIKWQIKDGTLDNPPSPADLSTRWPAMNMPLYVWGYGYPPNYYMDGKDHKPNPTSEHAANYLFFKQEGQGPLFDYNTGGYPRHASYYMKWDTLKGLVANGPFTQLHFTRPVNITLQFKSYFKWGGFEKPINVPVKPNPALTEEDKNIRDPYQVSDEVITKRDLDEHGLIQPRKFRWLTEPTDESSFSSDSEKEKATLHRSRRRYGRRSYRPSSDEKESEEKPPHSQYSTDSDSITDKWKKRYQKKLEPTELRRRLEYLLQRREHVLRHSSTRRRGLLSPNSI</sequence>
<name>A0A2H4R0K6_9VIRU</name>
<keyword evidence="3 6" id="KW-1140">T=1 icosahedral capsid protein</keyword>
<dbReference type="Pfam" id="PF02956">
    <property type="entry name" value="TT_ORF1"/>
    <property type="match status" value="1"/>
</dbReference>
<comment type="similarity">
    <text evidence="2 6">Belongs to the anelloviridae capsid protein family.</text>
</comment>
<dbReference type="EMBL" id="MF684748">
    <property type="protein sequence ID" value="ATY37439.1"/>
    <property type="molecule type" value="Genomic_DNA"/>
</dbReference>
<evidence type="ECO:0000256" key="6">
    <source>
        <dbReference type="RuleBase" id="RU361230"/>
    </source>
</evidence>
<evidence type="ECO:0000256" key="7">
    <source>
        <dbReference type="SAM" id="MobiDB-lite"/>
    </source>
</evidence>
<evidence type="ECO:0000256" key="1">
    <source>
        <dbReference type="ARBA" id="ARBA00004328"/>
    </source>
</evidence>
<comment type="subcellular location">
    <subcellularLocation>
        <location evidence="1 6">Virion</location>
    </subcellularLocation>
</comment>
<evidence type="ECO:0000256" key="3">
    <source>
        <dbReference type="ARBA" id="ARBA00022431"/>
    </source>
</evidence>
<proteinExistence type="inferred from homology"/>
<evidence type="ECO:0000256" key="4">
    <source>
        <dbReference type="ARBA" id="ARBA00022561"/>
    </source>
</evidence>
<reference evidence="8" key="1">
    <citation type="journal article" date="2018" name="Emerg. Microbes Infect.">
        <title>Biodiversity of rodent anelloviruses in China.</title>
        <authorList>
            <person name="Du J."/>
            <person name="Li Y."/>
            <person name="Lu L."/>
            <person name="Zheng D."/>
            <person name="Liu B."/>
            <person name="Yang L."/>
            <person name="Su H."/>
            <person name="Dong J."/>
            <person name="Sun L."/>
            <person name="Zhu Y."/>
            <person name="Yang J."/>
            <person name="Yang F."/>
            <person name="Zhang X."/>
            <person name="Liu Q."/>
            <person name="Wu Z."/>
            <person name="Jin Q."/>
        </authorList>
    </citation>
    <scope>NUCLEOTIDE SEQUENCE</scope>
    <source>
        <strain evidence="8">RtAc-AneV/GuiZ2016</strain>
    </source>
</reference>
<feature type="compositionally biased region" description="Basic and acidic residues" evidence="7">
    <location>
        <begin position="489"/>
        <end position="500"/>
    </location>
</feature>
<organism evidence="8">
    <name type="scientific">Anelloviridae sp</name>
    <dbReference type="NCBI Taxonomy" id="2055263"/>
    <lineage>
        <taxon>Viruses</taxon>
        <taxon>Monodnaviria</taxon>
        <taxon>Shotokuvirae</taxon>
        <taxon>Commensaviricota</taxon>
        <taxon>Cardeaviricetes</taxon>
        <taxon>Sanitavirales</taxon>
        <taxon>Anelloviridae</taxon>
    </lineage>
</organism>